<dbReference type="RefSeq" id="WP_208340250.1">
    <property type="nucleotide sequence ID" value="NZ_CAWQFN010000640.1"/>
</dbReference>
<dbReference type="EMBL" id="JAALHA020000001">
    <property type="protein sequence ID" value="MDR9893028.1"/>
    <property type="molecule type" value="Genomic_DNA"/>
</dbReference>
<keyword evidence="1" id="KW-0812">Transmembrane</keyword>
<keyword evidence="1" id="KW-0472">Membrane</keyword>
<protein>
    <submittedName>
        <fullName evidence="2">Uncharacterized protein</fullName>
    </submittedName>
</protein>
<feature type="transmembrane region" description="Helical" evidence="1">
    <location>
        <begin position="155"/>
        <end position="173"/>
    </location>
</feature>
<feature type="transmembrane region" description="Helical" evidence="1">
    <location>
        <begin position="117"/>
        <end position="135"/>
    </location>
</feature>
<keyword evidence="1" id="KW-1133">Transmembrane helix</keyword>
<evidence type="ECO:0000256" key="1">
    <source>
        <dbReference type="SAM" id="Phobius"/>
    </source>
</evidence>
<name>A0AAP5M7Z5_9CYAN</name>
<feature type="transmembrane region" description="Helical" evidence="1">
    <location>
        <begin position="7"/>
        <end position="26"/>
    </location>
</feature>
<evidence type="ECO:0000313" key="3">
    <source>
        <dbReference type="Proteomes" id="UP000667802"/>
    </source>
</evidence>
<gene>
    <name evidence="2" type="ORF">G7B40_000310</name>
</gene>
<feature type="transmembrane region" description="Helical" evidence="1">
    <location>
        <begin position="185"/>
        <end position="202"/>
    </location>
</feature>
<dbReference type="AlphaFoldDB" id="A0AAP5M7Z5"/>
<reference evidence="3" key="1">
    <citation type="journal article" date="2021" name="Science">
        <title>Hunting the eagle killer: A cyanobacterial neurotoxin causes vacuolar myelinopathy.</title>
        <authorList>
            <person name="Breinlinger S."/>
            <person name="Phillips T.J."/>
            <person name="Haram B.N."/>
            <person name="Mares J."/>
            <person name="Martinez Yerena J.A."/>
            <person name="Hrouzek P."/>
            <person name="Sobotka R."/>
            <person name="Henderson W.M."/>
            <person name="Schmieder P."/>
            <person name="Williams S.M."/>
            <person name="Lauderdale J.D."/>
            <person name="Wilde H.D."/>
            <person name="Gerrin W."/>
            <person name="Kust A."/>
            <person name="Washington J.W."/>
            <person name="Wagner C."/>
            <person name="Geier B."/>
            <person name="Liebeke M."/>
            <person name="Enke H."/>
            <person name="Niedermeyer T.H.J."/>
            <person name="Wilde S.B."/>
        </authorList>
    </citation>
    <scope>NUCLEOTIDE SEQUENCE [LARGE SCALE GENOMIC DNA]</scope>
    <source>
        <strain evidence="3">Thurmond2011</strain>
    </source>
</reference>
<accession>A0AAP5M7Z5</accession>
<evidence type="ECO:0000313" key="2">
    <source>
        <dbReference type="EMBL" id="MDR9893028.1"/>
    </source>
</evidence>
<sequence>MRPERLTLYILSGIVAALVSWDISQILLELARNISGGTLPFRPDFILLPFLAFFFAISMVATEIFLSNPTRYRNNFQTLRSYFFKTILWSAIAGLCAAIFTFTLYELTSLSAGDVKRFVWCIVGLSTGICEGISWRSRSMEGLTDKGNKRIKNTVLFGSLAGFSAALIAEKFSQNTSFSKEYNEPFGFLAFGLILGALLSFATSPTYQVALRAGEGIASINQKIIDEEIRSGMIRDLPKLKPRGAFQFVVEPPNEGANAKEPDVIEEGLSIQLPNGQPITIGGGDDDDIYLPEIPSKCAEIRVKFPYAKIICHETSAVELFPTLRNESQDGEYTLWHNQIITFKNPDGKEFYRFVFYDRFLDPQ</sequence>
<feature type="transmembrane region" description="Helical" evidence="1">
    <location>
        <begin position="46"/>
        <end position="66"/>
    </location>
</feature>
<dbReference type="Proteomes" id="UP000667802">
    <property type="component" value="Unassembled WGS sequence"/>
</dbReference>
<proteinExistence type="predicted"/>
<organism evidence="2 3">
    <name type="scientific">Aetokthonos hydrillicola Thurmond2011</name>
    <dbReference type="NCBI Taxonomy" id="2712845"/>
    <lineage>
        <taxon>Bacteria</taxon>
        <taxon>Bacillati</taxon>
        <taxon>Cyanobacteriota</taxon>
        <taxon>Cyanophyceae</taxon>
        <taxon>Nostocales</taxon>
        <taxon>Hapalosiphonaceae</taxon>
        <taxon>Aetokthonos</taxon>
    </lineage>
</organism>
<comment type="caution">
    <text evidence="2">The sequence shown here is derived from an EMBL/GenBank/DDBJ whole genome shotgun (WGS) entry which is preliminary data.</text>
</comment>
<feature type="transmembrane region" description="Helical" evidence="1">
    <location>
        <begin position="87"/>
        <end position="105"/>
    </location>
</feature>
<keyword evidence="3" id="KW-1185">Reference proteome</keyword>